<sequence>MATTFKKYKNRATSTLQAAIDDDDTSLSVAEGEGSKFPSTYPFHITIDDEIMSCTSRTNDVLTVTRAQESTIAAAHAAAATVGLNLTAEGITDILTAINALEGVIEPGAFSELTIASGVITVTQTFHTVDTESDGASDDLDTINGGSTVQVVVLHPAHDDRTIVVKHNTGNIWLQGAADVTLDDIRDSILLVWDGTKWCDIAAGGGGVDTSGTPVDNDIAKFTDADTIEGRSYAELKADLDLEIGTDVLAQQTIGIADNNLVEIDHASVADDDYAKFTANGLEGRSASEVVTDLQSSLSKIQDSDGQSYVAVGATADQTDFKNANVTTGKISAAGILTWAKQSRCKAYRATSNQTIPTTTFTKLQLNAESYAEQNEFDSTTNYRFTATEAGRYLVIVGCYYESPVADKIMGCYIYHNGARVTEPSFHSSSTSGLSTMTMDVLELAASDYVEAYAYHNCGGDEVVLLGAGLTFMTIHKQS</sequence>
<reference evidence="1" key="1">
    <citation type="submission" date="2020-03" db="EMBL/GenBank/DDBJ databases">
        <title>The deep terrestrial virosphere.</title>
        <authorList>
            <person name="Holmfeldt K."/>
            <person name="Nilsson E."/>
            <person name="Simone D."/>
            <person name="Lopez-Fernandez M."/>
            <person name="Wu X."/>
            <person name="de Brujin I."/>
            <person name="Lundin D."/>
            <person name="Andersson A."/>
            <person name="Bertilsson S."/>
            <person name="Dopson M."/>
        </authorList>
    </citation>
    <scope>NUCLEOTIDE SEQUENCE</scope>
    <source>
        <strain evidence="1">TM448A00662</strain>
    </source>
</reference>
<dbReference type="InterPro" id="IPR008983">
    <property type="entry name" value="Tumour_necrosis_fac-like_dom"/>
</dbReference>
<dbReference type="Gene3D" id="2.60.120.40">
    <property type="match status" value="1"/>
</dbReference>
<accession>A0A6H1ZIT1</accession>
<evidence type="ECO:0000313" key="1">
    <source>
        <dbReference type="EMBL" id="QJA47382.1"/>
    </source>
</evidence>
<dbReference type="EMBL" id="MT144041">
    <property type="protein sequence ID" value="QJA47382.1"/>
    <property type="molecule type" value="Genomic_DNA"/>
</dbReference>
<organism evidence="1">
    <name type="scientific">viral metagenome</name>
    <dbReference type="NCBI Taxonomy" id="1070528"/>
    <lineage>
        <taxon>unclassified sequences</taxon>
        <taxon>metagenomes</taxon>
        <taxon>organismal metagenomes</taxon>
    </lineage>
</organism>
<proteinExistence type="predicted"/>
<dbReference type="SUPFAM" id="SSF49842">
    <property type="entry name" value="TNF-like"/>
    <property type="match status" value="1"/>
</dbReference>
<name>A0A6H1ZIT1_9ZZZZ</name>
<protein>
    <submittedName>
        <fullName evidence="1">Putative tail fiber protein</fullName>
    </submittedName>
</protein>
<gene>
    <name evidence="1" type="ORF">TM448A00662_0004</name>
</gene>
<dbReference type="AlphaFoldDB" id="A0A6H1ZIT1"/>